<evidence type="ECO:0000313" key="6">
    <source>
        <dbReference type="Proteomes" id="UP000255036"/>
    </source>
</evidence>
<reference evidence="5 6" key="1">
    <citation type="submission" date="2018-07" db="EMBL/GenBank/DDBJ databases">
        <title>Anaerosacharophilus polymeroproducens gen. nov. sp. nov., an anaerobic bacterium isolated from salt field.</title>
        <authorList>
            <person name="Kim W."/>
            <person name="Yang S.-H."/>
            <person name="Oh J."/>
            <person name="Lee J.-H."/>
            <person name="Kwon K.K."/>
        </authorList>
    </citation>
    <scope>NUCLEOTIDE SEQUENCE [LARGE SCALE GENOMIC DNA]</scope>
    <source>
        <strain evidence="5 6">MCWD5</strain>
    </source>
</reference>
<dbReference type="GO" id="GO:0003677">
    <property type="term" value="F:DNA binding"/>
    <property type="evidence" value="ECO:0007669"/>
    <property type="project" value="UniProtKB-KW"/>
</dbReference>
<evidence type="ECO:0000256" key="2">
    <source>
        <dbReference type="ARBA" id="ARBA00023125"/>
    </source>
</evidence>
<dbReference type="RefSeq" id="WP_115482940.1">
    <property type="nucleotide sequence ID" value="NZ_QRCT01000049.1"/>
</dbReference>
<evidence type="ECO:0000256" key="3">
    <source>
        <dbReference type="ARBA" id="ARBA00023163"/>
    </source>
</evidence>
<sequence length="153" mass="17936">MEKNQKILDAITNFMPNYYVYINTALHKCEYNGERLHENQIKVMMTISLFEKISPTELSNGLNIQKGSLTTIIKSLVDMGFIEKNMSQKDERKYYLTLTVKGEQFVEFKNKDNQMKFKKLFEDISEEECEKIVEGFITLNNYLDKKGRGDQHG</sequence>
<evidence type="ECO:0000313" key="5">
    <source>
        <dbReference type="EMBL" id="RDU22530.1"/>
    </source>
</evidence>
<evidence type="ECO:0000256" key="1">
    <source>
        <dbReference type="ARBA" id="ARBA00023015"/>
    </source>
</evidence>
<dbReference type="OrthoDB" id="327696at2"/>
<dbReference type="AlphaFoldDB" id="A0A371ASU2"/>
<keyword evidence="3" id="KW-0804">Transcription</keyword>
<protein>
    <submittedName>
        <fullName evidence="5">MarR family transcriptional regulator</fullName>
    </submittedName>
</protein>
<accession>A0A371ASU2</accession>
<keyword evidence="6" id="KW-1185">Reference proteome</keyword>
<dbReference type="GO" id="GO:0003700">
    <property type="term" value="F:DNA-binding transcription factor activity"/>
    <property type="evidence" value="ECO:0007669"/>
    <property type="project" value="InterPro"/>
</dbReference>
<feature type="domain" description="HTH marR-type" evidence="4">
    <location>
        <begin position="1"/>
        <end position="141"/>
    </location>
</feature>
<dbReference type="PROSITE" id="PS50995">
    <property type="entry name" value="HTH_MARR_2"/>
    <property type="match status" value="1"/>
</dbReference>
<gene>
    <name evidence="5" type="ORF">DWV06_14705</name>
</gene>
<dbReference type="EMBL" id="QRCT01000049">
    <property type="protein sequence ID" value="RDU22530.1"/>
    <property type="molecule type" value="Genomic_DNA"/>
</dbReference>
<dbReference type="PANTHER" id="PTHR42756:SF1">
    <property type="entry name" value="TRANSCRIPTIONAL REPRESSOR OF EMRAB OPERON"/>
    <property type="match status" value="1"/>
</dbReference>
<dbReference type="PRINTS" id="PR00598">
    <property type="entry name" value="HTHMARR"/>
</dbReference>
<name>A0A371ASU2_9FIRM</name>
<dbReference type="SUPFAM" id="SSF46785">
    <property type="entry name" value="Winged helix' DNA-binding domain"/>
    <property type="match status" value="1"/>
</dbReference>
<organism evidence="5 6">
    <name type="scientific">Anaerosacchariphilus polymeriproducens</name>
    <dbReference type="NCBI Taxonomy" id="1812858"/>
    <lineage>
        <taxon>Bacteria</taxon>
        <taxon>Bacillati</taxon>
        <taxon>Bacillota</taxon>
        <taxon>Clostridia</taxon>
        <taxon>Lachnospirales</taxon>
        <taxon>Lachnospiraceae</taxon>
        <taxon>Anaerosacchariphilus</taxon>
    </lineage>
</organism>
<dbReference type="InterPro" id="IPR036388">
    <property type="entry name" value="WH-like_DNA-bd_sf"/>
</dbReference>
<evidence type="ECO:0000259" key="4">
    <source>
        <dbReference type="PROSITE" id="PS50995"/>
    </source>
</evidence>
<keyword evidence="1" id="KW-0805">Transcription regulation</keyword>
<dbReference type="InterPro" id="IPR036390">
    <property type="entry name" value="WH_DNA-bd_sf"/>
</dbReference>
<dbReference type="Pfam" id="PF01047">
    <property type="entry name" value="MarR"/>
    <property type="match status" value="1"/>
</dbReference>
<keyword evidence="2" id="KW-0238">DNA-binding</keyword>
<dbReference type="Proteomes" id="UP000255036">
    <property type="component" value="Unassembled WGS sequence"/>
</dbReference>
<dbReference type="SMART" id="SM00347">
    <property type="entry name" value="HTH_MARR"/>
    <property type="match status" value="1"/>
</dbReference>
<comment type="caution">
    <text evidence="5">The sequence shown here is derived from an EMBL/GenBank/DDBJ whole genome shotgun (WGS) entry which is preliminary data.</text>
</comment>
<dbReference type="PANTHER" id="PTHR42756">
    <property type="entry name" value="TRANSCRIPTIONAL REGULATOR, MARR"/>
    <property type="match status" value="1"/>
</dbReference>
<dbReference type="Gene3D" id="1.10.10.10">
    <property type="entry name" value="Winged helix-like DNA-binding domain superfamily/Winged helix DNA-binding domain"/>
    <property type="match status" value="1"/>
</dbReference>
<proteinExistence type="predicted"/>
<dbReference type="InterPro" id="IPR000835">
    <property type="entry name" value="HTH_MarR-typ"/>
</dbReference>